<dbReference type="EMBL" id="JH071672">
    <property type="protein sequence ID" value="EGV91151.1"/>
    <property type="molecule type" value="Genomic_DNA"/>
</dbReference>
<dbReference type="Proteomes" id="UP000001075">
    <property type="component" value="Unassembled WGS sequence"/>
</dbReference>
<accession>G3IQD2</accession>
<reference evidence="2" key="1">
    <citation type="journal article" date="2011" name="Nat. Biotechnol.">
        <title>The genomic sequence of the Chinese hamster ovary (CHO)-K1 cell line.</title>
        <authorList>
            <person name="Xu X."/>
            <person name="Nagarajan H."/>
            <person name="Lewis N.E."/>
            <person name="Pan S."/>
            <person name="Cai Z."/>
            <person name="Liu X."/>
            <person name="Chen W."/>
            <person name="Xie M."/>
            <person name="Wang W."/>
            <person name="Hammond S."/>
            <person name="Andersen M.R."/>
            <person name="Neff N."/>
            <person name="Passarelli B."/>
            <person name="Koh W."/>
            <person name="Fan H.C."/>
            <person name="Wang J."/>
            <person name="Gui Y."/>
            <person name="Lee K.H."/>
            <person name="Betenbaugh M.J."/>
            <person name="Quake S.R."/>
            <person name="Famili I."/>
            <person name="Palsson B.O."/>
            <person name="Wang J."/>
        </authorList>
    </citation>
    <scope>NUCLEOTIDE SEQUENCE [LARGE SCALE GENOMIC DNA]</scope>
    <source>
        <strain evidence="2">CHO K1 cell line</strain>
    </source>
</reference>
<dbReference type="AlphaFoldDB" id="G3IQD2"/>
<name>G3IQD2_CRIGR</name>
<protein>
    <submittedName>
        <fullName evidence="1">Uncharacterized protein</fullName>
    </submittedName>
</protein>
<dbReference type="InParanoid" id="G3IQD2"/>
<proteinExistence type="predicted"/>
<gene>
    <name evidence="1" type="ORF">I79_026254</name>
</gene>
<sequence>MPSALSRPTNPNWQGLKALETCSSPVMQASHNTYQGTAGLSARAEALPQASVVSITNSPATLSMLPQH</sequence>
<evidence type="ECO:0000313" key="1">
    <source>
        <dbReference type="EMBL" id="EGV91151.1"/>
    </source>
</evidence>
<organism evidence="1 2">
    <name type="scientific">Cricetulus griseus</name>
    <name type="common">Chinese hamster</name>
    <name type="synonym">Cricetulus barabensis griseus</name>
    <dbReference type="NCBI Taxonomy" id="10029"/>
    <lineage>
        <taxon>Eukaryota</taxon>
        <taxon>Metazoa</taxon>
        <taxon>Chordata</taxon>
        <taxon>Craniata</taxon>
        <taxon>Vertebrata</taxon>
        <taxon>Euteleostomi</taxon>
        <taxon>Mammalia</taxon>
        <taxon>Eutheria</taxon>
        <taxon>Euarchontoglires</taxon>
        <taxon>Glires</taxon>
        <taxon>Rodentia</taxon>
        <taxon>Myomorpha</taxon>
        <taxon>Muroidea</taxon>
        <taxon>Cricetidae</taxon>
        <taxon>Cricetinae</taxon>
        <taxon>Cricetulus</taxon>
    </lineage>
</organism>
<evidence type="ECO:0000313" key="2">
    <source>
        <dbReference type="Proteomes" id="UP000001075"/>
    </source>
</evidence>